<feature type="region of interest" description="Disordered" evidence="1">
    <location>
        <begin position="62"/>
        <end position="92"/>
    </location>
</feature>
<proteinExistence type="predicted"/>
<sequence length="179" mass="20645">MDIDHSGRRENDVFNAVIVAYDRCRRQLTSGGWAWACECPKNGDDCVCIDCLKNTENDWRNIEPEVDGNEDAGRRKPQQQDGSQKSEEAGCQQRRIRTYLSRILLMSGSRGGDRRMNRDGLVTRILKALRRRPEEGKGRIGTRRRILQTCRKPAEPFGQDGKRGTCTVRSPWERYRSCR</sequence>
<protein>
    <submittedName>
        <fullName evidence="2">Uncharacterized protein</fullName>
    </submittedName>
</protein>
<comment type="caution">
    <text evidence="2">The sequence shown here is derived from an EMBL/GenBank/DDBJ whole genome shotgun (WGS) entry which is preliminary data.</text>
</comment>
<dbReference type="AlphaFoldDB" id="A0AAW2I3J4"/>
<dbReference type="EMBL" id="JARGDH010000002">
    <property type="protein sequence ID" value="KAL0276779.1"/>
    <property type="molecule type" value="Genomic_DNA"/>
</dbReference>
<name>A0AAW2I3J4_9NEOP</name>
<reference evidence="2" key="1">
    <citation type="journal article" date="2024" name="Gigascience">
        <title>Chromosome-level genome of the poultry shaft louse Menopon gallinae provides insight into the host-switching and adaptive evolution of parasitic lice.</title>
        <authorList>
            <person name="Xu Y."/>
            <person name="Ma L."/>
            <person name="Liu S."/>
            <person name="Liang Y."/>
            <person name="Liu Q."/>
            <person name="He Z."/>
            <person name="Tian L."/>
            <person name="Duan Y."/>
            <person name="Cai W."/>
            <person name="Li H."/>
            <person name="Song F."/>
        </authorList>
    </citation>
    <scope>NUCLEOTIDE SEQUENCE</scope>
    <source>
        <strain evidence="2">Cailab_2023a</strain>
    </source>
</reference>
<gene>
    <name evidence="2" type="ORF">PYX00_004279</name>
</gene>
<evidence type="ECO:0000256" key="1">
    <source>
        <dbReference type="SAM" id="MobiDB-lite"/>
    </source>
</evidence>
<organism evidence="2">
    <name type="scientific">Menopon gallinae</name>
    <name type="common">poultry shaft louse</name>
    <dbReference type="NCBI Taxonomy" id="328185"/>
    <lineage>
        <taxon>Eukaryota</taxon>
        <taxon>Metazoa</taxon>
        <taxon>Ecdysozoa</taxon>
        <taxon>Arthropoda</taxon>
        <taxon>Hexapoda</taxon>
        <taxon>Insecta</taxon>
        <taxon>Pterygota</taxon>
        <taxon>Neoptera</taxon>
        <taxon>Paraneoptera</taxon>
        <taxon>Psocodea</taxon>
        <taxon>Troctomorpha</taxon>
        <taxon>Phthiraptera</taxon>
        <taxon>Amblycera</taxon>
        <taxon>Menoponidae</taxon>
        <taxon>Menopon</taxon>
    </lineage>
</organism>
<evidence type="ECO:0000313" key="2">
    <source>
        <dbReference type="EMBL" id="KAL0276779.1"/>
    </source>
</evidence>
<accession>A0AAW2I3J4</accession>